<keyword evidence="3" id="KW-1185">Reference proteome</keyword>
<protein>
    <recommendedName>
        <fullName evidence="4">Bacterial Ig-like domain-containing protein</fullName>
    </recommendedName>
</protein>
<feature type="region of interest" description="Disordered" evidence="1">
    <location>
        <begin position="32"/>
        <end position="67"/>
    </location>
</feature>
<proteinExistence type="predicted"/>
<dbReference type="STRING" id="55209.HA50_15980"/>
<dbReference type="OrthoDB" id="6527546at2"/>
<feature type="compositionally biased region" description="Polar residues" evidence="1">
    <location>
        <begin position="32"/>
        <end position="52"/>
    </location>
</feature>
<evidence type="ECO:0008006" key="4">
    <source>
        <dbReference type="Google" id="ProtNLM"/>
    </source>
</evidence>
<gene>
    <name evidence="2" type="ORF">HA50_15980</name>
</gene>
<evidence type="ECO:0000256" key="1">
    <source>
        <dbReference type="SAM" id="MobiDB-lite"/>
    </source>
</evidence>
<dbReference type="Proteomes" id="UP000193749">
    <property type="component" value="Unassembled WGS sequence"/>
</dbReference>
<evidence type="ECO:0000313" key="3">
    <source>
        <dbReference type="Proteomes" id="UP000193749"/>
    </source>
</evidence>
<reference evidence="2 3" key="1">
    <citation type="journal article" date="2017" name="Antonie Van Leeuwenhoek">
        <title>Phylogenomic resolution of the bacterial genus Pantoea and its relationship with Erwinia and Tatumella.</title>
        <authorList>
            <person name="Palmer M."/>
            <person name="Steenkamp E.T."/>
            <person name="Coetzee M.P."/>
            <person name="Chan W.Y."/>
            <person name="van Zyl E."/>
            <person name="De Maayer P."/>
            <person name="Coutinho T.A."/>
            <person name="Blom J."/>
            <person name="Smits T.H."/>
            <person name="Duffy B."/>
            <person name="Venter S.N."/>
        </authorList>
    </citation>
    <scope>NUCLEOTIDE SEQUENCE [LARGE SCALE GENOMIC DNA]</scope>
    <source>
        <strain evidence="2 3">LMG 2657</strain>
    </source>
</reference>
<dbReference type="RefSeq" id="WP_139810943.1">
    <property type="nucleotide sequence ID" value="NZ_MLJI01000001.1"/>
</dbReference>
<dbReference type="AlphaFoldDB" id="A0A1X1EXN8"/>
<accession>A0A1X1EXN8</accession>
<evidence type="ECO:0000313" key="2">
    <source>
        <dbReference type="EMBL" id="ORM94758.1"/>
    </source>
</evidence>
<comment type="caution">
    <text evidence="2">The sequence shown here is derived from an EMBL/GenBank/DDBJ whole genome shotgun (WGS) entry which is preliminary data.</text>
</comment>
<dbReference type="EMBL" id="MLJI01000001">
    <property type="protein sequence ID" value="ORM94758.1"/>
    <property type="molecule type" value="Genomic_DNA"/>
</dbReference>
<sequence>MTDLAGNVSGTTSASVIIDTVAPTAVTGLAASNNNGSTPVAIANNGSTNDNTPALERHGGSGRAKSPFTMVRPCWVR</sequence>
<name>A0A1X1EXN8_PANCY</name>
<dbReference type="Gene3D" id="3.30.420.430">
    <property type="match status" value="1"/>
</dbReference>
<organism evidence="2 3">
    <name type="scientific">Pantoea cypripedii</name>
    <name type="common">Pectobacterium cypripedii</name>
    <name type="synonym">Erwinia cypripedii</name>
    <dbReference type="NCBI Taxonomy" id="55209"/>
    <lineage>
        <taxon>Bacteria</taxon>
        <taxon>Pseudomonadati</taxon>
        <taxon>Pseudomonadota</taxon>
        <taxon>Gammaproteobacteria</taxon>
        <taxon>Enterobacterales</taxon>
        <taxon>Erwiniaceae</taxon>
        <taxon>Pantoea</taxon>
    </lineage>
</organism>